<reference evidence="1" key="1">
    <citation type="submission" date="2013-07" db="EMBL/GenBank/DDBJ databases">
        <authorList>
            <person name="McIlroy S."/>
        </authorList>
    </citation>
    <scope>NUCLEOTIDE SEQUENCE [LARGE SCALE GENOMIC DNA]</scope>
    <source>
        <strain evidence="1">Run_A_D11</strain>
    </source>
</reference>
<evidence type="ECO:0000313" key="1">
    <source>
        <dbReference type="EMBL" id="CDI04136.1"/>
    </source>
</evidence>
<gene>
    <name evidence="1" type="ORF">BN873_890042</name>
</gene>
<dbReference type="RefSeq" id="WP_139031751.1">
    <property type="nucleotide sequence ID" value="NZ_CBTJ020000101.1"/>
</dbReference>
<comment type="caution">
    <text evidence="1">The sequence shown here is derived from an EMBL/GenBank/DDBJ whole genome shotgun (WGS) entry which is preliminary data.</text>
</comment>
<dbReference type="STRING" id="1400863.BN873_890042"/>
<proteinExistence type="predicted"/>
<reference evidence="1" key="2">
    <citation type="submission" date="2014-03" db="EMBL/GenBank/DDBJ databases">
        <title>Candidatus Competibacter-lineage genomes retrieved from metagenomes reveal functional metabolic diversity.</title>
        <authorList>
            <person name="McIlroy S.J."/>
            <person name="Albertsen M."/>
            <person name="Andresen E.K."/>
            <person name="Saunders A.M."/>
            <person name="Kristiansen R."/>
            <person name="Stokholm-Bjerregaard M."/>
            <person name="Nielsen K.L."/>
            <person name="Nielsen P.H."/>
        </authorList>
    </citation>
    <scope>NUCLEOTIDE SEQUENCE</scope>
    <source>
        <strain evidence="1">Run_A_D11</strain>
    </source>
</reference>
<accession>W6M851</accession>
<sequence>MTEPSTCYRVGDEHPATVKQSPPTESRHIPIVWLVTHDLERRAAEGRVKYGTLLRGFNGHDALTDAYQEALDLVMYLRQLMYEQSALAAENTRLKAEIVQLKEMLEKRTVDDLK</sequence>
<dbReference type="Proteomes" id="UP000035760">
    <property type="component" value="Unassembled WGS sequence"/>
</dbReference>
<protein>
    <submittedName>
        <fullName evidence="1">Uncharacterized protein</fullName>
    </submittedName>
</protein>
<keyword evidence="2" id="KW-1185">Reference proteome</keyword>
<evidence type="ECO:0000313" key="2">
    <source>
        <dbReference type="Proteomes" id="UP000035760"/>
    </source>
</evidence>
<organism evidence="1 2">
    <name type="scientific">Candidatus Competibacter denitrificans Run_A_D11</name>
    <dbReference type="NCBI Taxonomy" id="1400863"/>
    <lineage>
        <taxon>Bacteria</taxon>
        <taxon>Pseudomonadati</taxon>
        <taxon>Pseudomonadota</taxon>
        <taxon>Gammaproteobacteria</taxon>
        <taxon>Candidatus Competibacteraceae</taxon>
        <taxon>Candidatus Competibacter</taxon>
    </lineage>
</organism>
<dbReference type="AlphaFoldDB" id="W6M851"/>
<dbReference type="OrthoDB" id="9256293at2"/>
<name>W6M851_9GAMM</name>
<dbReference type="EMBL" id="CBTJ020000101">
    <property type="protein sequence ID" value="CDI04136.1"/>
    <property type="molecule type" value="Genomic_DNA"/>
</dbReference>